<evidence type="ECO:0000259" key="1">
    <source>
        <dbReference type="SMART" id="SM00460"/>
    </source>
</evidence>
<dbReference type="EMBL" id="JAVRHU010000003">
    <property type="protein sequence ID" value="MDT0622423.1"/>
    <property type="molecule type" value="Genomic_DNA"/>
</dbReference>
<dbReference type="Pfam" id="PF01841">
    <property type="entry name" value="Transglut_core"/>
    <property type="match status" value="1"/>
</dbReference>
<accession>A0ABU3BJU0</accession>
<feature type="domain" description="Transglutaminase-like" evidence="1">
    <location>
        <begin position="113"/>
        <end position="179"/>
    </location>
</feature>
<evidence type="ECO:0000313" key="3">
    <source>
        <dbReference type="Proteomes" id="UP001250662"/>
    </source>
</evidence>
<protein>
    <recommendedName>
        <fullName evidence="1">Transglutaminase-like domain-containing protein</fullName>
    </recommendedName>
</protein>
<dbReference type="InterPro" id="IPR052557">
    <property type="entry name" value="CAP/Cytokinesis_protein"/>
</dbReference>
<name>A0ABU3BJU0_9FLAO</name>
<dbReference type="SUPFAM" id="SSF54001">
    <property type="entry name" value="Cysteine proteinases"/>
    <property type="match status" value="1"/>
</dbReference>
<reference evidence="2 3" key="1">
    <citation type="submission" date="2023-09" db="EMBL/GenBank/DDBJ databases">
        <authorList>
            <person name="Rey-Velasco X."/>
        </authorList>
    </citation>
    <scope>NUCLEOTIDE SEQUENCE [LARGE SCALE GENOMIC DNA]</scope>
    <source>
        <strain evidence="2 3">P007</strain>
    </source>
</reference>
<evidence type="ECO:0000313" key="2">
    <source>
        <dbReference type="EMBL" id="MDT0622423.1"/>
    </source>
</evidence>
<dbReference type="SMART" id="SM00460">
    <property type="entry name" value="TGc"/>
    <property type="match status" value="1"/>
</dbReference>
<keyword evidence="3" id="KW-1185">Reference proteome</keyword>
<sequence>MRFLLTLFLIFQTALHGQQKDFNLIDFEKADNIANKLEGASLKNLPLLTYNLTNDLKTDVEKFRAIYLWVCTNIENDYASYIRTKNKRKKIKKSNTSFLAWNKSYTPKMFRRLVNDKKTACTGYAYLIKGMANLAGLQCEIVNGFGRVLNADLNIKSAPNHSWNAIQLQQKWYLCDATWSAGTFIINEDIPVFKKNFVNGYFLTSPEYFKRNHYPIDKKWLLSNPNYKFEDFLAEPLLYKDAFEFGTYPITPNKMKISLNKESAFEMIVQSEKKLVKEMFQFTHNDGNKSKTIIPEVEVIKNGYLLRHQFQFKGTYDLHLNLNKKPLATYVIKVTK</sequence>
<dbReference type="InterPro" id="IPR002931">
    <property type="entry name" value="Transglutaminase-like"/>
</dbReference>
<dbReference type="Gene3D" id="3.10.620.30">
    <property type="match status" value="1"/>
</dbReference>
<organism evidence="2 3">
    <name type="scientific">Croceitalea vernalis</name>
    <dbReference type="NCBI Taxonomy" id="3075599"/>
    <lineage>
        <taxon>Bacteria</taxon>
        <taxon>Pseudomonadati</taxon>
        <taxon>Bacteroidota</taxon>
        <taxon>Flavobacteriia</taxon>
        <taxon>Flavobacteriales</taxon>
        <taxon>Flavobacteriaceae</taxon>
        <taxon>Croceitalea</taxon>
    </lineage>
</organism>
<dbReference type="Proteomes" id="UP001250662">
    <property type="component" value="Unassembled WGS sequence"/>
</dbReference>
<comment type="caution">
    <text evidence="2">The sequence shown here is derived from an EMBL/GenBank/DDBJ whole genome shotgun (WGS) entry which is preliminary data.</text>
</comment>
<dbReference type="PANTHER" id="PTHR46333:SF2">
    <property type="entry name" value="CYTOKINESIS PROTEIN 3"/>
    <property type="match status" value="1"/>
</dbReference>
<dbReference type="RefSeq" id="WP_311388207.1">
    <property type="nucleotide sequence ID" value="NZ_JAVRHU010000003.1"/>
</dbReference>
<dbReference type="InterPro" id="IPR038765">
    <property type="entry name" value="Papain-like_cys_pep_sf"/>
</dbReference>
<gene>
    <name evidence="2" type="ORF">RM520_12360</name>
</gene>
<proteinExistence type="predicted"/>
<dbReference type="PANTHER" id="PTHR46333">
    <property type="entry name" value="CYTOKINESIS PROTEIN 3"/>
    <property type="match status" value="1"/>
</dbReference>